<dbReference type="InterPro" id="IPR036249">
    <property type="entry name" value="Thioredoxin-like_sf"/>
</dbReference>
<keyword evidence="3" id="KW-0560">Oxidoreductase</keyword>
<dbReference type="GO" id="GO:0004601">
    <property type="term" value="F:peroxidase activity"/>
    <property type="evidence" value="ECO:0007669"/>
    <property type="project" value="UniProtKB-KW"/>
</dbReference>
<evidence type="ECO:0000259" key="6">
    <source>
        <dbReference type="PROSITE" id="PS51352"/>
    </source>
</evidence>
<evidence type="ECO:0000313" key="7">
    <source>
        <dbReference type="EMBL" id="RAQ94611.1"/>
    </source>
</evidence>
<evidence type="ECO:0000256" key="2">
    <source>
        <dbReference type="ARBA" id="ARBA00022862"/>
    </source>
</evidence>
<dbReference type="PROSITE" id="PS51352">
    <property type="entry name" value="THIOREDOXIN_2"/>
    <property type="match status" value="1"/>
</dbReference>
<keyword evidence="1" id="KW-0575">Peroxidase</keyword>
<dbReference type="PANTHER" id="PTHR43110">
    <property type="entry name" value="THIOL PEROXIDASE"/>
    <property type="match status" value="1"/>
</dbReference>
<dbReference type="RefSeq" id="WP_112426658.1">
    <property type="nucleotide sequence ID" value="NZ_MCIF01000002.1"/>
</dbReference>
<evidence type="ECO:0000256" key="3">
    <source>
        <dbReference type="ARBA" id="ARBA00023002"/>
    </source>
</evidence>
<protein>
    <recommendedName>
        <fullName evidence="6">Thioredoxin domain-containing protein</fullName>
    </recommendedName>
</protein>
<gene>
    <name evidence="7" type="ORF">A4R35_03630</name>
</gene>
<evidence type="ECO:0000256" key="1">
    <source>
        <dbReference type="ARBA" id="ARBA00022559"/>
    </source>
</evidence>
<dbReference type="PANTHER" id="PTHR43110:SF1">
    <property type="entry name" value="THIOL PEROXIDASE"/>
    <property type="match status" value="1"/>
</dbReference>
<dbReference type="Gene3D" id="3.40.30.10">
    <property type="entry name" value="Glutaredoxin"/>
    <property type="match status" value="1"/>
</dbReference>
<dbReference type="InterPro" id="IPR000866">
    <property type="entry name" value="AhpC/TSA"/>
</dbReference>
<dbReference type="EMBL" id="MCIF01000002">
    <property type="protein sequence ID" value="RAQ94611.1"/>
    <property type="molecule type" value="Genomic_DNA"/>
</dbReference>
<evidence type="ECO:0000313" key="8">
    <source>
        <dbReference type="Proteomes" id="UP000248706"/>
    </source>
</evidence>
<accession>A0A328VCT8</accession>
<organism evidence="7 8">
    <name type="scientific">Thermogemmatispora tikiterensis</name>
    <dbReference type="NCBI Taxonomy" id="1825093"/>
    <lineage>
        <taxon>Bacteria</taxon>
        <taxon>Bacillati</taxon>
        <taxon>Chloroflexota</taxon>
        <taxon>Ktedonobacteria</taxon>
        <taxon>Thermogemmatisporales</taxon>
        <taxon>Thermogemmatisporaceae</taxon>
        <taxon>Thermogemmatispora</taxon>
    </lineage>
</organism>
<proteinExistence type="predicted"/>
<evidence type="ECO:0000256" key="5">
    <source>
        <dbReference type="PIRSR" id="PIRSR000239-1"/>
    </source>
</evidence>
<reference evidence="7 8" key="1">
    <citation type="submission" date="2016-08" db="EMBL/GenBank/DDBJ databases">
        <title>Analysis of Carbohydrate Active Enzymes in Thermogemmatispora T81 Reveals Carbohydrate Degradation Ability.</title>
        <authorList>
            <person name="Tomazini A."/>
            <person name="Lal S."/>
            <person name="Stott M."/>
            <person name="Henrissat B."/>
            <person name="Polikarpov I."/>
            <person name="Sparling R."/>
            <person name="Levin D.B."/>
        </authorList>
    </citation>
    <scope>NUCLEOTIDE SEQUENCE [LARGE SCALE GENOMIC DNA]</scope>
    <source>
        <strain evidence="7 8">T81</strain>
    </source>
</reference>
<name>A0A328VCT8_9CHLR</name>
<keyword evidence="4" id="KW-0676">Redox-active center</keyword>
<dbReference type="Proteomes" id="UP000248706">
    <property type="component" value="Unassembled WGS sequence"/>
</dbReference>
<evidence type="ECO:0000256" key="4">
    <source>
        <dbReference type="ARBA" id="ARBA00023284"/>
    </source>
</evidence>
<dbReference type="AlphaFoldDB" id="A0A328VCT8"/>
<comment type="caution">
    <text evidence="7">The sequence shown here is derived from an EMBL/GenBank/DDBJ whole genome shotgun (WGS) entry which is preliminary data.</text>
</comment>
<dbReference type="InterPro" id="IPR024706">
    <property type="entry name" value="Peroxiredoxin_AhpC-typ"/>
</dbReference>
<dbReference type="PIRSF" id="PIRSF000239">
    <property type="entry name" value="AHPC"/>
    <property type="match status" value="1"/>
</dbReference>
<dbReference type="OrthoDB" id="9812811at2"/>
<feature type="active site" description="Cysteine sulfenic acid (-SOH) intermediate; for peroxidase activity" evidence="5">
    <location>
        <position position="55"/>
    </location>
</feature>
<sequence length="166" mass="18661">MAESARSYTKTLKIGDVAPDFTLKSHVREDWHLADFRGKKNVVLAFVPFAFSRVCSAQLPSYERELERFRSADTEVVAISMDSVYTLDAWSQAMRTSFPLLSDFYPQGAVVDLYGLRHPAGMSERAVIVIDKEGIIRHIEVTASPSDLPDNQQLFQVLHALQAQTN</sequence>
<keyword evidence="8" id="KW-1185">Reference proteome</keyword>
<dbReference type="InterPro" id="IPR013766">
    <property type="entry name" value="Thioredoxin_domain"/>
</dbReference>
<dbReference type="SUPFAM" id="SSF52833">
    <property type="entry name" value="Thioredoxin-like"/>
    <property type="match status" value="1"/>
</dbReference>
<dbReference type="Pfam" id="PF00578">
    <property type="entry name" value="AhpC-TSA"/>
    <property type="match status" value="1"/>
</dbReference>
<keyword evidence="2" id="KW-0049">Antioxidant</keyword>
<dbReference type="InterPro" id="IPR050455">
    <property type="entry name" value="Tpx_Peroxidase_subfamily"/>
</dbReference>
<feature type="domain" description="Thioredoxin" evidence="6">
    <location>
        <begin position="12"/>
        <end position="163"/>
    </location>
</feature>